<feature type="signal peptide" evidence="8">
    <location>
        <begin position="1"/>
        <end position="31"/>
    </location>
</feature>
<dbReference type="PANTHER" id="PTHR11567">
    <property type="entry name" value="ACID PHOSPHATASE-RELATED"/>
    <property type="match status" value="1"/>
</dbReference>
<comment type="caution">
    <text evidence="9">The sequence shown here is derived from an EMBL/GenBank/DDBJ whole genome shotgun (WGS) entry which is preliminary data.</text>
</comment>
<evidence type="ECO:0000256" key="3">
    <source>
        <dbReference type="ARBA" id="ARBA00012646"/>
    </source>
</evidence>
<evidence type="ECO:0000256" key="7">
    <source>
        <dbReference type="ARBA" id="ARBA00023180"/>
    </source>
</evidence>
<dbReference type="InterPro" id="IPR033379">
    <property type="entry name" value="Acid_Pase_AS"/>
</dbReference>
<dbReference type="PANTHER" id="PTHR11567:SF211">
    <property type="entry name" value="PROSTATIC ACID PHOSPHATASE"/>
    <property type="match status" value="1"/>
</dbReference>
<sequence>MLFLNTSRIHLKDKMLMWLLFLAGISGGCQASSKDDSTLLFLQILFRHGDRAPLKLYPNDPNTEEAWPEGLGQLTVLGKKQNYQVGKYLRFMYGDFITSDPNEVMVNSSESRRCRMSALASVASFYSPQGWWKFDQDFEWQPIAVNYLPQRNDKYLNFRSFCPQATLETLKVMESREVREYLQKHKNMLDDLLRITGVQTCGRWNIILLYDTLFIEKKYNLTIPKEIEPYWNEFEELALTALQWAYGSPEIVRLRAGPLLQNIIENMNRKVAGDMPKRKVQMYCSHDVIISALLLAMNITDVPRPPYAATLLIELHQMPDHTKSVRLLYLNSSNPEQEIEQPHLLYLDGCTEFCPLQQFIESTRHMIPEDWSKECLFGEISSSVQCV</sequence>
<dbReference type="CDD" id="cd07061">
    <property type="entry name" value="HP_HAP_like"/>
    <property type="match status" value="1"/>
</dbReference>
<feature type="chain" id="PRO_5036493365" description="acid phosphatase" evidence="8">
    <location>
        <begin position="32"/>
        <end position="387"/>
    </location>
</feature>
<evidence type="ECO:0000313" key="10">
    <source>
        <dbReference type="Proteomes" id="UP000887116"/>
    </source>
</evidence>
<keyword evidence="6" id="KW-1015">Disulfide bond</keyword>
<proteinExistence type="inferred from homology"/>
<keyword evidence="5" id="KW-0378">Hydrolase</keyword>
<dbReference type="GO" id="GO:0003993">
    <property type="term" value="F:acid phosphatase activity"/>
    <property type="evidence" value="ECO:0007669"/>
    <property type="project" value="UniProtKB-EC"/>
</dbReference>
<gene>
    <name evidence="9" type="primary">acp4</name>
    <name evidence="9" type="ORF">TNCT_267801</name>
</gene>
<dbReference type="Gene3D" id="3.40.50.1240">
    <property type="entry name" value="Phosphoglycerate mutase-like"/>
    <property type="match status" value="1"/>
</dbReference>
<dbReference type="EC" id="3.1.3.2" evidence="3"/>
<dbReference type="AlphaFoldDB" id="A0A8X6JKE3"/>
<name>A0A8X6JKE3_TRICU</name>
<dbReference type="Proteomes" id="UP000887116">
    <property type="component" value="Unassembled WGS sequence"/>
</dbReference>
<dbReference type="InterPro" id="IPR000560">
    <property type="entry name" value="His_Pase_clade-2"/>
</dbReference>
<evidence type="ECO:0000256" key="8">
    <source>
        <dbReference type="SAM" id="SignalP"/>
    </source>
</evidence>
<dbReference type="OrthoDB" id="6418769at2759"/>
<dbReference type="SUPFAM" id="SSF53254">
    <property type="entry name" value="Phosphoglycerate mutase-like"/>
    <property type="match status" value="1"/>
</dbReference>
<dbReference type="EMBL" id="BMAO01006620">
    <property type="protein sequence ID" value="GFR10041.1"/>
    <property type="molecule type" value="Genomic_DNA"/>
</dbReference>
<dbReference type="InterPro" id="IPR029033">
    <property type="entry name" value="His_PPase_superfam"/>
</dbReference>
<comment type="similarity">
    <text evidence="2">Belongs to the histidine acid phosphatase family.</text>
</comment>
<dbReference type="InterPro" id="IPR050645">
    <property type="entry name" value="Histidine_acid_phosphatase"/>
</dbReference>
<protein>
    <recommendedName>
        <fullName evidence="3">acid phosphatase</fullName>
        <ecNumber evidence="3">3.1.3.2</ecNumber>
    </recommendedName>
</protein>
<evidence type="ECO:0000256" key="6">
    <source>
        <dbReference type="ARBA" id="ARBA00023157"/>
    </source>
</evidence>
<evidence type="ECO:0000256" key="4">
    <source>
        <dbReference type="ARBA" id="ARBA00022729"/>
    </source>
</evidence>
<evidence type="ECO:0000313" key="9">
    <source>
        <dbReference type="EMBL" id="GFR10041.1"/>
    </source>
</evidence>
<evidence type="ECO:0000256" key="1">
    <source>
        <dbReference type="ARBA" id="ARBA00000032"/>
    </source>
</evidence>
<keyword evidence="4 8" id="KW-0732">Signal</keyword>
<dbReference type="PROSITE" id="PS00616">
    <property type="entry name" value="HIS_ACID_PHOSPHAT_1"/>
    <property type="match status" value="1"/>
</dbReference>
<comment type="catalytic activity">
    <reaction evidence="1">
        <text>a phosphate monoester + H2O = an alcohol + phosphate</text>
        <dbReference type="Rhea" id="RHEA:15017"/>
        <dbReference type="ChEBI" id="CHEBI:15377"/>
        <dbReference type="ChEBI" id="CHEBI:30879"/>
        <dbReference type="ChEBI" id="CHEBI:43474"/>
        <dbReference type="ChEBI" id="CHEBI:67140"/>
        <dbReference type="EC" id="3.1.3.2"/>
    </reaction>
</comment>
<organism evidence="9 10">
    <name type="scientific">Trichonephila clavata</name>
    <name type="common">Joro spider</name>
    <name type="synonym">Nephila clavata</name>
    <dbReference type="NCBI Taxonomy" id="2740835"/>
    <lineage>
        <taxon>Eukaryota</taxon>
        <taxon>Metazoa</taxon>
        <taxon>Ecdysozoa</taxon>
        <taxon>Arthropoda</taxon>
        <taxon>Chelicerata</taxon>
        <taxon>Arachnida</taxon>
        <taxon>Araneae</taxon>
        <taxon>Araneomorphae</taxon>
        <taxon>Entelegynae</taxon>
        <taxon>Araneoidea</taxon>
        <taxon>Nephilidae</taxon>
        <taxon>Trichonephila</taxon>
    </lineage>
</organism>
<accession>A0A8X6JKE3</accession>
<dbReference type="Pfam" id="PF00328">
    <property type="entry name" value="His_Phos_2"/>
    <property type="match status" value="1"/>
</dbReference>
<reference evidence="9" key="1">
    <citation type="submission" date="2020-07" db="EMBL/GenBank/DDBJ databases">
        <title>Multicomponent nature underlies the extraordinary mechanical properties of spider dragline silk.</title>
        <authorList>
            <person name="Kono N."/>
            <person name="Nakamura H."/>
            <person name="Mori M."/>
            <person name="Yoshida Y."/>
            <person name="Ohtoshi R."/>
            <person name="Malay A.D."/>
            <person name="Moran D.A.P."/>
            <person name="Tomita M."/>
            <person name="Numata K."/>
            <person name="Arakawa K."/>
        </authorList>
    </citation>
    <scope>NUCLEOTIDE SEQUENCE</scope>
</reference>
<keyword evidence="7" id="KW-0325">Glycoprotein</keyword>
<evidence type="ECO:0000256" key="5">
    <source>
        <dbReference type="ARBA" id="ARBA00022801"/>
    </source>
</evidence>
<keyword evidence="10" id="KW-1185">Reference proteome</keyword>
<evidence type="ECO:0000256" key="2">
    <source>
        <dbReference type="ARBA" id="ARBA00005375"/>
    </source>
</evidence>